<dbReference type="GO" id="GO:0005886">
    <property type="term" value="C:plasma membrane"/>
    <property type="evidence" value="ECO:0007669"/>
    <property type="project" value="TreeGrafter"/>
</dbReference>
<dbReference type="GeneID" id="36517160"/>
<feature type="transmembrane region" description="Helical" evidence="12">
    <location>
        <begin position="349"/>
        <end position="373"/>
    </location>
</feature>
<dbReference type="InterPro" id="IPR013130">
    <property type="entry name" value="Fe3_Rdtase_TM_dom"/>
</dbReference>
<dbReference type="InterPro" id="IPR013112">
    <property type="entry name" value="FAD-bd_8"/>
</dbReference>
<dbReference type="SFLD" id="SFLDG01168">
    <property type="entry name" value="Ferric_reductase_subgroup_(FRE"/>
    <property type="match status" value="1"/>
</dbReference>
<evidence type="ECO:0000256" key="7">
    <source>
        <dbReference type="ARBA" id="ARBA00022989"/>
    </source>
</evidence>
<dbReference type="GO" id="GO:0006826">
    <property type="term" value="P:iron ion transport"/>
    <property type="evidence" value="ECO:0007669"/>
    <property type="project" value="TreeGrafter"/>
</dbReference>
<keyword evidence="6" id="KW-0249">Electron transport</keyword>
<evidence type="ECO:0000256" key="12">
    <source>
        <dbReference type="SAM" id="Phobius"/>
    </source>
</evidence>
<dbReference type="GO" id="GO:0000293">
    <property type="term" value="F:ferric-chelate reductase activity"/>
    <property type="evidence" value="ECO:0007669"/>
    <property type="project" value="UniProtKB-ARBA"/>
</dbReference>
<keyword evidence="9" id="KW-0406">Ion transport</keyword>
<keyword evidence="3" id="KW-0285">Flavoprotein</keyword>
<feature type="chain" id="PRO_5015636101" evidence="13">
    <location>
        <begin position="19"/>
        <end position="696"/>
    </location>
</feature>
<protein>
    <submittedName>
        <fullName evidence="17">Ferric reductase transmembrane component 3</fullName>
    </submittedName>
</protein>
<keyword evidence="4 12" id="KW-0812">Transmembrane</keyword>
<keyword evidence="7 12" id="KW-1133">Transmembrane helix</keyword>
<dbReference type="Proteomes" id="UP000238350">
    <property type="component" value="Unassembled WGS sequence"/>
</dbReference>
<keyword evidence="2" id="KW-0813">Transport</keyword>
<dbReference type="InterPro" id="IPR051410">
    <property type="entry name" value="Ferric/Cupric_Reductase"/>
</dbReference>
<keyword evidence="10 12" id="KW-0472">Membrane</keyword>
<feature type="domain" description="FAD-binding 8" evidence="15">
    <location>
        <begin position="436"/>
        <end position="527"/>
    </location>
</feature>
<dbReference type="SUPFAM" id="SSF52343">
    <property type="entry name" value="Ferredoxin reductase-like, C-terminal NADP-linked domain"/>
    <property type="match status" value="1"/>
</dbReference>
<proteinExistence type="predicted"/>
<evidence type="ECO:0000256" key="11">
    <source>
        <dbReference type="SAM" id="MobiDB-lite"/>
    </source>
</evidence>
<feature type="transmembrane region" description="Helical" evidence="12">
    <location>
        <begin position="172"/>
        <end position="193"/>
    </location>
</feature>
<dbReference type="Pfam" id="PF08022">
    <property type="entry name" value="FAD_binding_8"/>
    <property type="match status" value="1"/>
</dbReference>
<dbReference type="PANTHER" id="PTHR32361:SF9">
    <property type="entry name" value="FERRIC REDUCTASE TRANSMEMBRANE COMPONENT 3-RELATED"/>
    <property type="match status" value="1"/>
</dbReference>
<keyword evidence="18" id="KW-1185">Reference proteome</keyword>
<evidence type="ECO:0000256" key="1">
    <source>
        <dbReference type="ARBA" id="ARBA00004141"/>
    </source>
</evidence>
<evidence type="ECO:0000256" key="5">
    <source>
        <dbReference type="ARBA" id="ARBA00022827"/>
    </source>
</evidence>
<dbReference type="OrthoDB" id="167398at2759"/>
<dbReference type="InterPro" id="IPR039261">
    <property type="entry name" value="FNR_nucleotide-bd"/>
</dbReference>
<gene>
    <name evidence="17" type="ORF">B9G98_03412</name>
</gene>
<feature type="compositionally biased region" description="Low complexity" evidence="11">
    <location>
        <begin position="603"/>
        <end position="618"/>
    </location>
</feature>
<dbReference type="STRING" id="45607.A0A2T0FLE2"/>
<feature type="transmembrane region" description="Helical" evidence="12">
    <location>
        <begin position="270"/>
        <end position="295"/>
    </location>
</feature>
<keyword evidence="5" id="KW-0274">FAD</keyword>
<evidence type="ECO:0000313" key="17">
    <source>
        <dbReference type="EMBL" id="PRT55792.1"/>
    </source>
</evidence>
<name>A0A2T0FLE2_9ASCO</name>
<evidence type="ECO:0000259" key="16">
    <source>
        <dbReference type="Pfam" id="PF08030"/>
    </source>
</evidence>
<evidence type="ECO:0000256" key="10">
    <source>
        <dbReference type="ARBA" id="ARBA00023136"/>
    </source>
</evidence>
<dbReference type="SFLD" id="SFLDS00052">
    <property type="entry name" value="Ferric_Reductase_Domain"/>
    <property type="match status" value="1"/>
</dbReference>
<evidence type="ECO:0000256" key="4">
    <source>
        <dbReference type="ARBA" id="ARBA00022692"/>
    </source>
</evidence>
<evidence type="ECO:0000259" key="15">
    <source>
        <dbReference type="Pfam" id="PF08022"/>
    </source>
</evidence>
<dbReference type="PANTHER" id="PTHR32361">
    <property type="entry name" value="FERRIC/CUPRIC REDUCTASE TRANSMEMBRANE COMPONENT"/>
    <property type="match status" value="1"/>
</dbReference>
<comment type="caution">
    <text evidence="17">The sequence shown here is derived from an EMBL/GenBank/DDBJ whole genome shotgun (WGS) entry which is preliminary data.</text>
</comment>
<sequence>MKLFCVTVLVYTLVGVQALLPADYFYSSCLTPIITNNAVADLVKEYDPEDYMSVYGTYCENQDIMVTLFDCMITSAEMSTEMGFSHAHRKLKSSYDTMRYYCKLYYGAPHTLNYQEITAAWNAAPKPFVNYYTANETLQLPFTVPKDVMAPLIAPAQGEGDSYYDTAQYSYWTLYYVVICVGLATIFNLLTWLMPKGAELTANSFLGRFVRRYITMAPLWNDRLARWTHFHSNRLPAFEIFGYFVMNYVMMSVNYRYIEGGEYASRAQAIGYWLGYRSGIMPMFKLPFLFFFAGRNNFLIWMTGWDYNVFSMWHRWLARFATLDVLIHWAAYSVGVATIPGELAEEWGLWYWIAGVIATLVMVIMCIQGSVWLRRIAYEFFLYTHIFWAILFLIFTWYHVVYVTYPMSTMYASFAVWGFDRLLRLIRMASSGVCTANITIGSDHVMVVDIVDKNPVRAYPGCHVFVYFMGWRHFYQSHPFTAIKTDTGLRLYIKSWNGMTKRIRKMALDNGGKITMKVIVEGPYGPPMNLKAFNELVCVAGGIGITAIYSHLSQRILSGSMSGQKVTLHWIVRNEEFFSTFAEDLKKFADAGIRIVLHVTGHSSAGPHSESSVASSSDAESKEKALENVSSQIYELENGRPNILEMVPLYMVNATGSLGFMTCGPASLNHDVRAAVSSNIYKTKRYVQCYEEGFEM</sequence>
<feature type="transmembrane region" description="Helical" evidence="12">
    <location>
        <begin position="240"/>
        <end position="258"/>
    </location>
</feature>
<reference evidence="17 18" key="1">
    <citation type="submission" date="2017-04" db="EMBL/GenBank/DDBJ databases">
        <title>Genome sequencing of [Candida] sorbophila.</title>
        <authorList>
            <person name="Ahn J.O."/>
        </authorList>
    </citation>
    <scope>NUCLEOTIDE SEQUENCE [LARGE SCALE GENOMIC DNA]</scope>
    <source>
        <strain evidence="17 18">DS02</strain>
    </source>
</reference>
<feature type="region of interest" description="Disordered" evidence="11">
    <location>
        <begin position="602"/>
        <end position="621"/>
    </location>
</feature>
<keyword evidence="13" id="KW-0732">Signal</keyword>
<evidence type="ECO:0000256" key="6">
    <source>
        <dbReference type="ARBA" id="ARBA00022982"/>
    </source>
</evidence>
<dbReference type="GO" id="GO:0015677">
    <property type="term" value="P:copper ion import"/>
    <property type="evidence" value="ECO:0007669"/>
    <property type="project" value="TreeGrafter"/>
</dbReference>
<evidence type="ECO:0000259" key="14">
    <source>
        <dbReference type="Pfam" id="PF01794"/>
    </source>
</evidence>
<dbReference type="AlphaFoldDB" id="A0A2T0FLE2"/>
<feature type="domain" description="Ferric reductase NAD binding" evidence="16">
    <location>
        <begin position="533"/>
        <end position="676"/>
    </location>
</feature>
<feature type="transmembrane region" description="Helical" evidence="12">
    <location>
        <begin position="380"/>
        <end position="398"/>
    </location>
</feature>
<dbReference type="Pfam" id="PF08030">
    <property type="entry name" value="NAD_binding_6"/>
    <property type="match status" value="1"/>
</dbReference>
<dbReference type="InterPro" id="IPR013121">
    <property type="entry name" value="Fe_red_NAD-bd_6"/>
</dbReference>
<dbReference type="EMBL" id="NDIQ01000022">
    <property type="protein sequence ID" value="PRT55792.1"/>
    <property type="molecule type" value="Genomic_DNA"/>
</dbReference>
<dbReference type="RefSeq" id="XP_024665737.1">
    <property type="nucleotide sequence ID" value="XM_024809969.1"/>
</dbReference>
<evidence type="ECO:0000313" key="18">
    <source>
        <dbReference type="Proteomes" id="UP000238350"/>
    </source>
</evidence>
<dbReference type="Gene3D" id="3.40.50.80">
    <property type="entry name" value="Nucleotide-binding domain of ferredoxin-NADP reductase (FNR) module"/>
    <property type="match status" value="1"/>
</dbReference>
<evidence type="ECO:0000256" key="3">
    <source>
        <dbReference type="ARBA" id="ARBA00022630"/>
    </source>
</evidence>
<keyword evidence="8" id="KW-0560">Oxidoreductase</keyword>
<dbReference type="CDD" id="cd06186">
    <property type="entry name" value="NOX_Duox_like_FAD_NADP"/>
    <property type="match status" value="1"/>
</dbReference>
<dbReference type="Pfam" id="PF01794">
    <property type="entry name" value="Ferric_reduct"/>
    <property type="match status" value="1"/>
</dbReference>
<evidence type="ECO:0000256" key="2">
    <source>
        <dbReference type="ARBA" id="ARBA00022448"/>
    </source>
</evidence>
<feature type="domain" description="Ferric oxidoreductase" evidence="14">
    <location>
        <begin position="279"/>
        <end position="395"/>
    </location>
</feature>
<evidence type="ECO:0000256" key="9">
    <source>
        <dbReference type="ARBA" id="ARBA00023065"/>
    </source>
</evidence>
<accession>A0A2T0FLE2</accession>
<dbReference type="GO" id="GO:0006879">
    <property type="term" value="P:intracellular iron ion homeostasis"/>
    <property type="evidence" value="ECO:0007669"/>
    <property type="project" value="TreeGrafter"/>
</dbReference>
<evidence type="ECO:0000256" key="8">
    <source>
        <dbReference type="ARBA" id="ARBA00023002"/>
    </source>
</evidence>
<comment type="subcellular location">
    <subcellularLocation>
        <location evidence="1">Membrane</location>
        <topology evidence="1">Multi-pass membrane protein</topology>
    </subcellularLocation>
</comment>
<feature type="signal peptide" evidence="13">
    <location>
        <begin position="1"/>
        <end position="18"/>
    </location>
</feature>
<organism evidence="17 18">
    <name type="scientific">Wickerhamiella sorbophila</name>
    <dbReference type="NCBI Taxonomy" id="45607"/>
    <lineage>
        <taxon>Eukaryota</taxon>
        <taxon>Fungi</taxon>
        <taxon>Dikarya</taxon>
        <taxon>Ascomycota</taxon>
        <taxon>Saccharomycotina</taxon>
        <taxon>Dipodascomycetes</taxon>
        <taxon>Dipodascales</taxon>
        <taxon>Trichomonascaceae</taxon>
        <taxon>Wickerhamiella</taxon>
    </lineage>
</organism>
<evidence type="ECO:0000256" key="13">
    <source>
        <dbReference type="SAM" id="SignalP"/>
    </source>
</evidence>